<dbReference type="PANTHER" id="PTHR43649:SF34">
    <property type="entry name" value="ABC TRANSPORTER PERIPLASMIC-BINDING PROTEIN YCJN-RELATED"/>
    <property type="match status" value="1"/>
</dbReference>
<dbReference type="Gene3D" id="3.40.190.10">
    <property type="entry name" value="Periplasmic binding protein-like II"/>
    <property type="match status" value="2"/>
</dbReference>
<evidence type="ECO:0000256" key="4">
    <source>
        <dbReference type="SAM" id="SignalP"/>
    </source>
</evidence>
<dbReference type="AlphaFoldDB" id="A0A7I7XVX5"/>
<evidence type="ECO:0000313" key="5">
    <source>
        <dbReference type="EMBL" id="BBZ33251.1"/>
    </source>
</evidence>
<comment type="similarity">
    <text evidence="1">Belongs to the bacterial solute-binding protein 1 family.</text>
</comment>
<keyword evidence="3 4" id="KW-0732">Signal</keyword>
<evidence type="ECO:0000256" key="1">
    <source>
        <dbReference type="ARBA" id="ARBA00008520"/>
    </source>
</evidence>
<evidence type="ECO:0000256" key="2">
    <source>
        <dbReference type="ARBA" id="ARBA00022448"/>
    </source>
</evidence>
<name>A0A7I7XVX5_9MYCO</name>
<dbReference type="SUPFAM" id="SSF53850">
    <property type="entry name" value="Periplasmic binding protein-like II"/>
    <property type="match status" value="1"/>
</dbReference>
<dbReference type="InterPro" id="IPR006059">
    <property type="entry name" value="SBP"/>
</dbReference>
<sequence length="458" mass="48099">MPVVTGESPLTRPLTRRRALQLLGLAGGAAALAPALAACGSSGSANTLAADAPVAGRFEGVTLKLLVNQPHVTSFRDILAPAWNKETGGTLEVTAAPYDQLTSKQILDVQSGTGEFDVFDYFYFGLGDLVDAGALVDVTDWIDTNTSAIGVDGYLPSIYDPYTLLDGKRWGLPYDGDIHILFYNAELLERHRLQPPTTWDEYDEIAAKITKDSRGAAYGAIVSGQQVPMILGCSYINRLTGYGGNLVDANGRPELTSDASIAALRHLVDVAPVALPTPLQIGFDQANQSFLSGQGALLDTWTDMALRAEDPTASKIAGRWGAVSLPVGGTNKTPRTALDAGFGLGISTASKNTEAAAAFLNWATAAPQNLAVSSTAGAGIDPVRGEVLDSDGYAKVVTLAIEPIREGLHGDPLVWPKANGAPKLLQDLVDQLALAIAGSQTVEQSLENAQTSWENAAT</sequence>
<dbReference type="CDD" id="cd13585">
    <property type="entry name" value="PBP2_TMBP_like"/>
    <property type="match status" value="1"/>
</dbReference>
<dbReference type="PANTHER" id="PTHR43649">
    <property type="entry name" value="ARABINOSE-BINDING PROTEIN-RELATED"/>
    <property type="match status" value="1"/>
</dbReference>
<reference evidence="5" key="1">
    <citation type="journal article" date="2019" name="Emerg. Microbes Infect.">
        <title>Comprehensive subspecies identification of 175 nontuberculous mycobacteria species based on 7547 genomic profiles.</title>
        <authorList>
            <person name="Matsumoto Y."/>
            <person name="Kinjo T."/>
            <person name="Motooka D."/>
            <person name="Nabeya D."/>
            <person name="Jung N."/>
            <person name="Uechi K."/>
            <person name="Horii T."/>
            <person name="Iida T."/>
            <person name="Fujita J."/>
            <person name="Nakamura S."/>
        </authorList>
    </citation>
    <scope>NUCLEOTIDE SEQUENCE [LARGE SCALE GENOMIC DNA]</scope>
    <source>
        <strain evidence="5">JCM 13671</strain>
    </source>
</reference>
<gene>
    <name evidence="5" type="ORF">MCNF_18560</name>
</gene>
<organism evidence="5 6">
    <name type="scientific">Mycolicibacterium confluentis</name>
    <dbReference type="NCBI Taxonomy" id="28047"/>
    <lineage>
        <taxon>Bacteria</taxon>
        <taxon>Bacillati</taxon>
        <taxon>Actinomycetota</taxon>
        <taxon>Actinomycetes</taxon>
        <taxon>Mycobacteriales</taxon>
        <taxon>Mycobacteriaceae</taxon>
        <taxon>Mycolicibacterium</taxon>
    </lineage>
</organism>
<dbReference type="Pfam" id="PF01547">
    <property type="entry name" value="SBP_bac_1"/>
    <property type="match status" value="1"/>
</dbReference>
<evidence type="ECO:0000313" key="6">
    <source>
        <dbReference type="Proteomes" id="UP000466931"/>
    </source>
</evidence>
<dbReference type="Proteomes" id="UP000466931">
    <property type="component" value="Chromosome"/>
</dbReference>
<reference evidence="5" key="2">
    <citation type="submission" date="2020-02" db="EMBL/GenBank/DDBJ databases">
        <authorList>
            <person name="Matsumoto Y."/>
            <person name="Motooka D."/>
            <person name="Nakamura S."/>
        </authorList>
    </citation>
    <scope>NUCLEOTIDE SEQUENCE</scope>
    <source>
        <strain evidence="5">JCM 13671</strain>
    </source>
</reference>
<proteinExistence type="inferred from homology"/>
<dbReference type="InterPro" id="IPR050490">
    <property type="entry name" value="Bact_solute-bd_prot1"/>
</dbReference>
<feature type="signal peptide" evidence="4">
    <location>
        <begin position="1"/>
        <end position="37"/>
    </location>
</feature>
<feature type="chain" id="PRO_5038337952" evidence="4">
    <location>
        <begin position="38"/>
        <end position="458"/>
    </location>
</feature>
<protein>
    <submittedName>
        <fullName evidence="5">Sugar ABC transporter substrate-binding protein</fullName>
    </submittedName>
</protein>
<dbReference type="InterPro" id="IPR006311">
    <property type="entry name" value="TAT_signal"/>
</dbReference>
<keyword evidence="2" id="KW-0813">Transport</keyword>
<dbReference type="PROSITE" id="PS51318">
    <property type="entry name" value="TAT"/>
    <property type="match status" value="1"/>
</dbReference>
<evidence type="ECO:0000256" key="3">
    <source>
        <dbReference type="ARBA" id="ARBA00022729"/>
    </source>
</evidence>
<accession>A0A7I7XVX5</accession>
<keyword evidence="6" id="KW-1185">Reference proteome</keyword>
<dbReference type="EMBL" id="AP022612">
    <property type="protein sequence ID" value="BBZ33251.1"/>
    <property type="molecule type" value="Genomic_DNA"/>
</dbReference>